<comment type="caution">
    <text evidence="1">The sequence shown here is derived from an EMBL/GenBank/DDBJ whole genome shotgun (WGS) entry which is preliminary data.</text>
</comment>
<dbReference type="Proteomes" id="UP001283361">
    <property type="component" value="Unassembled WGS sequence"/>
</dbReference>
<evidence type="ECO:0000313" key="2">
    <source>
        <dbReference type="Proteomes" id="UP001283361"/>
    </source>
</evidence>
<proteinExistence type="predicted"/>
<organism evidence="1 2">
    <name type="scientific">Elysia crispata</name>
    <name type="common">lettuce slug</name>
    <dbReference type="NCBI Taxonomy" id="231223"/>
    <lineage>
        <taxon>Eukaryota</taxon>
        <taxon>Metazoa</taxon>
        <taxon>Spiralia</taxon>
        <taxon>Lophotrochozoa</taxon>
        <taxon>Mollusca</taxon>
        <taxon>Gastropoda</taxon>
        <taxon>Heterobranchia</taxon>
        <taxon>Euthyneura</taxon>
        <taxon>Panpulmonata</taxon>
        <taxon>Sacoglossa</taxon>
        <taxon>Placobranchoidea</taxon>
        <taxon>Plakobranchidae</taxon>
        <taxon>Elysia</taxon>
    </lineage>
</organism>
<accession>A0AAE1B9E3</accession>
<sequence>MDALDFQAHFYTKEGAFVIWSGMIDFYNNNNAWYASTSVSHMYIGNKTKIGFHEDCVRVTVVSAIHFEKYQITGGNFRIPSALIARLNAGELPAKHSQARTARCRGGIRASASRMDQHFNRTTGTKMNNKRELPICSPKAATAESVSRINQTVPQGLSEASQSKFFVLP</sequence>
<name>A0AAE1B9E3_9GAST</name>
<gene>
    <name evidence="1" type="ORF">RRG08_014291</name>
</gene>
<reference evidence="1" key="1">
    <citation type="journal article" date="2023" name="G3 (Bethesda)">
        <title>A reference genome for the long-term kleptoplast-retaining sea slug Elysia crispata morphotype clarki.</title>
        <authorList>
            <person name="Eastman K.E."/>
            <person name="Pendleton A.L."/>
            <person name="Shaikh M.A."/>
            <person name="Suttiyut T."/>
            <person name="Ogas R."/>
            <person name="Tomko P."/>
            <person name="Gavelis G."/>
            <person name="Widhalm J.R."/>
            <person name="Wisecaver J.H."/>
        </authorList>
    </citation>
    <scope>NUCLEOTIDE SEQUENCE</scope>
    <source>
        <strain evidence="1">ECLA1</strain>
    </source>
</reference>
<evidence type="ECO:0000313" key="1">
    <source>
        <dbReference type="EMBL" id="KAK3801356.1"/>
    </source>
</evidence>
<dbReference type="AlphaFoldDB" id="A0AAE1B9E3"/>
<dbReference type="EMBL" id="JAWDGP010000326">
    <property type="protein sequence ID" value="KAK3801356.1"/>
    <property type="molecule type" value="Genomic_DNA"/>
</dbReference>
<keyword evidence="2" id="KW-1185">Reference proteome</keyword>
<protein>
    <submittedName>
        <fullName evidence="1">Uncharacterized protein</fullName>
    </submittedName>
</protein>